<dbReference type="InterPro" id="IPR014014">
    <property type="entry name" value="RNA_helicase_DEAD_Q_motif"/>
</dbReference>
<dbReference type="InterPro" id="IPR000629">
    <property type="entry name" value="RNA-helicase_DEAD-box_CS"/>
</dbReference>
<dbReference type="EMBL" id="MN739088">
    <property type="protein sequence ID" value="QHS87825.1"/>
    <property type="molecule type" value="Genomic_DNA"/>
</dbReference>
<evidence type="ECO:0000313" key="8">
    <source>
        <dbReference type="EMBL" id="QHS87825.1"/>
    </source>
</evidence>
<feature type="domain" description="Helicase C-terminal" evidence="6">
    <location>
        <begin position="243"/>
        <end position="385"/>
    </location>
</feature>
<dbReference type="PROSITE" id="PS51194">
    <property type="entry name" value="HELICASE_CTER"/>
    <property type="match status" value="1"/>
</dbReference>
<dbReference type="AlphaFoldDB" id="A0A6C0B6F0"/>
<dbReference type="GO" id="GO:0005829">
    <property type="term" value="C:cytosol"/>
    <property type="evidence" value="ECO:0007669"/>
    <property type="project" value="TreeGrafter"/>
</dbReference>
<evidence type="ECO:0008006" key="9">
    <source>
        <dbReference type="Google" id="ProtNLM"/>
    </source>
</evidence>
<dbReference type="PANTHER" id="PTHR47959">
    <property type="entry name" value="ATP-DEPENDENT RNA HELICASE RHLE-RELATED"/>
    <property type="match status" value="1"/>
</dbReference>
<dbReference type="PROSITE" id="PS51192">
    <property type="entry name" value="HELICASE_ATP_BIND_1"/>
    <property type="match status" value="1"/>
</dbReference>
<dbReference type="GO" id="GO:0016787">
    <property type="term" value="F:hydrolase activity"/>
    <property type="evidence" value="ECO:0007669"/>
    <property type="project" value="UniProtKB-KW"/>
</dbReference>
<dbReference type="InterPro" id="IPR001650">
    <property type="entry name" value="Helicase_C-like"/>
</dbReference>
<dbReference type="InterPro" id="IPR014001">
    <property type="entry name" value="Helicase_ATP-bd"/>
</dbReference>
<keyword evidence="2" id="KW-0378">Hydrolase</keyword>
<dbReference type="Gene3D" id="3.40.50.300">
    <property type="entry name" value="P-loop containing nucleotide triphosphate hydrolases"/>
    <property type="match status" value="2"/>
</dbReference>
<dbReference type="InterPro" id="IPR027417">
    <property type="entry name" value="P-loop_NTPase"/>
</dbReference>
<proteinExistence type="predicted"/>
<reference evidence="8" key="1">
    <citation type="journal article" date="2020" name="Nature">
        <title>Giant virus diversity and host interactions through global metagenomics.</title>
        <authorList>
            <person name="Schulz F."/>
            <person name="Roux S."/>
            <person name="Paez-Espino D."/>
            <person name="Jungbluth S."/>
            <person name="Walsh D.A."/>
            <person name="Denef V.J."/>
            <person name="McMahon K.D."/>
            <person name="Konstantinidis K.T."/>
            <person name="Eloe-Fadrosh E.A."/>
            <person name="Kyrpides N.C."/>
            <person name="Woyke T."/>
        </authorList>
    </citation>
    <scope>NUCLEOTIDE SEQUENCE</scope>
    <source>
        <strain evidence="8">GVMAG-M-3300010158-13</strain>
    </source>
</reference>
<dbReference type="GO" id="GO:0005524">
    <property type="term" value="F:ATP binding"/>
    <property type="evidence" value="ECO:0007669"/>
    <property type="project" value="UniProtKB-KW"/>
</dbReference>
<keyword evidence="1" id="KW-0547">Nucleotide-binding</keyword>
<evidence type="ECO:0000256" key="4">
    <source>
        <dbReference type="ARBA" id="ARBA00022840"/>
    </source>
</evidence>
<dbReference type="InterPro" id="IPR050079">
    <property type="entry name" value="DEAD_box_RNA_helicase"/>
</dbReference>
<dbReference type="InterPro" id="IPR011545">
    <property type="entry name" value="DEAD/DEAH_box_helicase_dom"/>
</dbReference>
<feature type="domain" description="Helicase ATP-binding" evidence="5">
    <location>
        <begin position="43"/>
        <end position="215"/>
    </location>
</feature>
<evidence type="ECO:0000256" key="3">
    <source>
        <dbReference type="ARBA" id="ARBA00022806"/>
    </source>
</evidence>
<evidence type="ECO:0000256" key="1">
    <source>
        <dbReference type="ARBA" id="ARBA00022741"/>
    </source>
</evidence>
<dbReference type="Pfam" id="PF00270">
    <property type="entry name" value="DEAD"/>
    <property type="match status" value="1"/>
</dbReference>
<feature type="domain" description="DEAD-box RNA helicase Q" evidence="7">
    <location>
        <begin position="12"/>
        <end position="40"/>
    </location>
</feature>
<name>A0A6C0B6F0_9ZZZZ</name>
<dbReference type="SMART" id="SM00490">
    <property type="entry name" value="HELICc"/>
    <property type="match status" value="1"/>
</dbReference>
<dbReference type="GO" id="GO:0003676">
    <property type="term" value="F:nucleic acid binding"/>
    <property type="evidence" value="ECO:0007669"/>
    <property type="project" value="InterPro"/>
</dbReference>
<protein>
    <recommendedName>
        <fullName evidence="9">Helicase</fullName>
    </recommendedName>
</protein>
<dbReference type="GO" id="GO:0003724">
    <property type="term" value="F:RNA helicase activity"/>
    <property type="evidence" value="ECO:0007669"/>
    <property type="project" value="InterPro"/>
</dbReference>
<keyword evidence="4" id="KW-0067">ATP-binding</keyword>
<dbReference type="CDD" id="cd18787">
    <property type="entry name" value="SF2_C_DEAD"/>
    <property type="match status" value="1"/>
</dbReference>
<dbReference type="PANTHER" id="PTHR47959:SF1">
    <property type="entry name" value="ATP-DEPENDENT RNA HELICASE DBPA"/>
    <property type="match status" value="1"/>
</dbReference>
<evidence type="ECO:0000256" key="2">
    <source>
        <dbReference type="ARBA" id="ARBA00022801"/>
    </source>
</evidence>
<evidence type="ECO:0000259" key="5">
    <source>
        <dbReference type="PROSITE" id="PS51192"/>
    </source>
</evidence>
<evidence type="ECO:0000259" key="7">
    <source>
        <dbReference type="PROSITE" id="PS51195"/>
    </source>
</evidence>
<dbReference type="PROSITE" id="PS00039">
    <property type="entry name" value="DEAD_ATP_HELICASE"/>
    <property type="match status" value="1"/>
</dbReference>
<keyword evidence="3" id="KW-0347">Helicase</keyword>
<sequence length="385" mass="43609">MQSEILGEEEFNKWDDFEIKTDLLRGIYTYGFENPSAIQKKTFPHIKSGRDIIAQAQSGSGKTGAFTIGLLERIDINDKSIQGLIIVPTHELANQISTVITSIGSIMKGLVIKTMVGGTSIQESAAEIKSDCPHIVVGCAGRIFDMVKRRHIILSSVKLFILDEADEMLSRGFKDQIYNIFQYFDKNIQVALFSATIPPEILLLTDKFMRDPVKITVKAEDLTLECIEQFFLAIYDDFAKFDMLKKLFSIISISQCIIYCNSVKRVTDLYDAMTTDGFSVCQIHSSIDKSEREKTFKSFRGGNFRVLISSNVTARGIDIQQVSTVINFDIPKDTSTYLHRIGRSGRWGRKGCAINFVTKRDIFNMRKIEEHFKINIKELPIDYGK</sequence>
<dbReference type="SMART" id="SM00487">
    <property type="entry name" value="DEXDc"/>
    <property type="match status" value="1"/>
</dbReference>
<evidence type="ECO:0000259" key="6">
    <source>
        <dbReference type="PROSITE" id="PS51194"/>
    </source>
</evidence>
<accession>A0A6C0B6F0</accession>
<dbReference type="Pfam" id="PF00271">
    <property type="entry name" value="Helicase_C"/>
    <property type="match status" value="1"/>
</dbReference>
<dbReference type="PROSITE" id="PS51195">
    <property type="entry name" value="Q_MOTIF"/>
    <property type="match status" value="1"/>
</dbReference>
<dbReference type="SUPFAM" id="SSF52540">
    <property type="entry name" value="P-loop containing nucleoside triphosphate hydrolases"/>
    <property type="match status" value="1"/>
</dbReference>
<organism evidence="8">
    <name type="scientific">viral metagenome</name>
    <dbReference type="NCBI Taxonomy" id="1070528"/>
    <lineage>
        <taxon>unclassified sequences</taxon>
        <taxon>metagenomes</taxon>
        <taxon>organismal metagenomes</taxon>
    </lineage>
</organism>